<dbReference type="HOGENOM" id="CLU_036838_2_2_9"/>
<dbReference type="InterPro" id="IPR001910">
    <property type="entry name" value="Inosine/uridine_hydrolase_dom"/>
</dbReference>
<dbReference type="EMBL" id="JXJQ01000002">
    <property type="protein sequence ID" value="KJY63165.1"/>
    <property type="molecule type" value="Genomic_DNA"/>
</dbReference>
<gene>
    <name evidence="4" type="ORF">JG30_00720</name>
</gene>
<evidence type="ECO:0000313" key="5">
    <source>
        <dbReference type="Proteomes" id="UP000033558"/>
    </source>
</evidence>
<dbReference type="PANTHER" id="PTHR12304:SF4">
    <property type="entry name" value="URIDINE NUCLEOSIDASE"/>
    <property type="match status" value="1"/>
</dbReference>
<comment type="caution">
    <text evidence="4">The sequence shown here is derived from an EMBL/GenBank/DDBJ whole genome shotgun (WGS) entry which is preliminary data.</text>
</comment>
<sequence>MSEPILFDCDPGSDDAIAILEAFAHPKSLQVIAMTTVGGNQTLNYVTRNLQHLLWFLHQKTPIAPGQAGPIIKNLQNAAEIHGANGLAGPTFPASADHYPLASQNGVYFLHQQLQARTTPVTIVATGPLTNIALLLKVFPEDQTKIKQVIVMGGSLSQGNVTEVAEFNFYVDPDAAQIVLTSGLNIVLCGLDVTNHTGLTATEIQQLAHRGPASQLAYQILVPYFAAETGETTAASSIAAIHDLTTISYLLHPEYFHGWQTTLQVDTSWGAQRGQVQSVENSSQPANILVLNQVNRPLVAQLLFDSLTWLDQQLS</sequence>
<feature type="domain" description="Inosine/uridine-preferring nucleoside hydrolase" evidence="3">
    <location>
        <begin position="5"/>
        <end position="298"/>
    </location>
</feature>
<dbReference type="PATRIC" id="fig|1218492.5.peg.184"/>
<accession>A0A0F4LX44</accession>
<evidence type="ECO:0000256" key="1">
    <source>
        <dbReference type="ARBA" id="ARBA00022801"/>
    </source>
</evidence>
<dbReference type="GO" id="GO:0045437">
    <property type="term" value="F:uridine nucleosidase activity"/>
    <property type="evidence" value="ECO:0007669"/>
    <property type="project" value="UniProtKB-ARBA"/>
</dbReference>
<dbReference type="STRING" id="1218492.JG30_00720"/>
<keyword evidence="1 4" id="KW-0378">Hydrolase</keyword>
<dbReference type="InterPro" id="IPR015910">
    <property type="entry name" value="I/U_nuclsd_hydro_CS"/>
</dbReference>
<keyword evidence="5" id="KW-1185">Reference proteome</keyword>
<protein>
    <submittedName>
        <fullName evidence="4">Inosine-uridine preferring nucleoside hydrolase</fullName>
    </submittedName>
</protein>
<dbReference type="SUPFAM" id="SSF53590">
    <property type="entry name" value="Nucleoside hydrolase"/>
    <property type="match status" value="1"/>
</dbReference>
<dbReference type="OrthoDB" id="9797882at2"/>
<dbReference type="Gene3D" id="3.90.245.10">
    <property type="entry name" value="Ribonucleoside hydrolase-like"/>
    <property type="match status" value="1"/>
</dbReference>
<dbReference type="Pfam" id="PF01156">
    <property type="entry name" value="IU_nuc_hydro"/>
    <property type="match status" value="1"/>
</dbReference>
<evidence type="ECO:0000256" key="2">
    <source>
        <dbReference type="ARBA" id="ARBA00023295"/>
    </source>
</evidence>
<evidence type="ECO:0000259" key="3">
    <source>
        <dbReference type="Pfam" id="PF01156"/>
    </source>
</evidence>
<evidence type="ECO:0000313" key="4">
    <source>
        <dbReference type="EMBL" id="KJY63165.1"/>
    </source>
</evidence>
<name>A0A0F4LX44_9LACO</name>
<reference evidence="4 5" key="1">
    <citation type="submission" date="2015-01" db="EMBL/GenBank/DDBJ databases">
        <title>Comparative genomics of the lactic acid bacteria isolated from the honey bee gut.</title>
        <authorList>
            <person name="Ellegaard K.M."/>
            <person name="Tamarit D."/>
            <person name="Javelind E."/>
            <person name="Olofsson T."/>
            <person name="Andersson S.G."/>
            <person name="Vasquez A."/>
        </authorList>
    </citation>
    <scope>NUCLEOTIDE SEQUENCE [LARGE SCALE GENOMIC DNA]</scope>
    <source>
        <strain evidence="4 5">Bin4</strain>
    </source>
</reference>
<organism evidence="4 5">
    <name type="scientific">Bombilactobacillus mellifer</name>
    <dbReference type="NCBI Taxonomy" id="1218492"/>
    <lineage>
        <taxon>Bacteria</taxon>
        <taxon>Bacillati</taxon>
        <taxon>Bacillota</taxon>
        <taxon>Bacilli</taxon>
        <taxon>Lactobacillales</taxon>
        <taxon>Lactobacillaceae</taxon>
        <taxon>Bombilactobacillus</taxon>
    </lineage>
</organism>
<dbReference type="GO" id="GO:0005829">
    <property type="term" value="C:cytosol"/>
    <property type="evidence" value="ECO:0007669"/>
    <property type="project" value="TreeGrafter"/>
</dbReference>
<dbReference type="AlphaFoldDB" id="A0A0F4LX44"/>
<dbReference type="PANTHER" id="PTHR12304">
    <property type="entry name" value="INOSINE-URIDINE PREFERRING NUCLEOSIDE HYDROLASE"/>
    <property type="match status" value="1"/>
</dbReference>
<dbReference type="GO" id="GO:0008477">
    <property type="term" value="F:purine nucleosidase activity"/>
    <property type="evidence" value="ECO:0007669"/>
    <property type="project" value="TreeGrafter"/>
</dbReference>
<proteinExistence type="predicted"/>
<dbReference type="PROSITE" id="PS01247">
    <property type="entry name" value="IUNH"/>
    <property type="match status" value="1"/>
</dbReference>
<dbReference type="GO" id="GO:0006152">
    <property type="term" value="P:purine nucleoside catabolic process"/>
    <property type="evidence" value="ECO:0007669"/>
    <property type="project" value="TreeGrafter"/>
</dbReference>
<dbReference type="Proteomes" id="UP000033558">
    <property type="component" value="Unassembled WGS sequence"/>
</dbReference>
<dbReference type="RefSeq" id="WP_046315189.1">
    <property type="nucleotide sequence ID" value="NZ_JBHSZT010000003.1"/>
</dbReference>
<keyword evidence="2" id="KW-0326">Glycosidase</keyword>
<dbReference type="InterPro" id="IPR036452">
    <property type="entry name" value="Ribo_hydro-like"/>
</dbReference>
<dbReference type="InterPro" id="IPR023186">
    <property type="entry name" value="IUNH"/>
</dbReference>